<organism evidence="1">
    <name type="scientific">freshwater metagenome</name>
    <dbReference type="NCBI Taxonomy" id="449393"/>
    <lineage>
        <taxon>unclassified sequences</taxon>
        <taxon>metagenomes</taxon>
        <taxon>ecological metagenomes</taxon>
    </lineage>
</organism>
<name>A0A6J7GU09_9ZZZZ</name>
<reference evidence="1" key="1">
    <citation type="submission" date="2020-05" db="EMBL/GenBank/DDBJ databases">
        <authorList>
            <person name="Chiriac C."/>
            <person name="Salcher M."/>
            <person name="Ghai R."/>
            <person name="Kavagutti S V."/>
        </authorList>
    </citation>
    <scope>NUCLEOTIDE SEQUENCE</scope>
</reference>
<evidence type="ECO:0000313" key="1">
    <source>
        <dbReference type="EMBL" id="CAB4908165.1"/>
    </source>
</evidence>
<dbReference type="Pfam" id="PF20060">
    <property type="entry name" value="DUF6459"/>
    <property type="match status" value="1"/>
</dbReference>
<accession>A0A6J7GU09</accession>
<gene>
    <name evidence="1" type="ORF">UFOPK3516_01321</name>
</gene>
<proteinExistence type="predicted"/>
<dbReference type="EMBL" id="CAFBMB010000133">
    <property type="protein sequence ID" value="CAB4908165.1"/>
    <property type="molecule type" value="Genomic_DNA"/>
</dbReference>
<sequence length="153" mass="17084">MSPMPARATEINADFGPRINTRLARYNDDDYFGFQPTSRDELPDPTTLVENLARSVLEIIAGARDLDQIARWVSDDVYRHLAKRVQIAVRARSATGAAPTRPAFTLGRTIITEPLDGIVEAVVIVHGRARTRSVAFRLEGLDHRWRATALHVL</sequence>
<protein>
    <submittedName>
        <fullName evidence="1">Unannotated protein</fullName>
    </submittedName>
</protein>
<dbReference type="InterPro" id="IPR045596">
    <property type="entry name" value="DUF6459"/>
</dbReference>
<dbReference type="AlphaFoldDB" id="A0A6J7GU09"/>